<dbReference type="Pfam" id="PF25209">
    <property type="entry name" value="Phage_capsid_4"/>
    <property type="match status" value="1"/>
</dbReference>
<keyword evidence="2" id="KW-0378">Hydrolase</keyword>
<keyword evidence="3" id="KW-1185">Reference proteome</keyword>
<keyword evidence="2" id="KW-0645">Protease</keyword>
<dbReference type="EMBL" id="CP047045">
    <property type="protein sequence ID" value="QGZ94875.1"/>
    <property type="molecule type" value="Genomic_DNA"/>
</dbReference>
<organism evidence="2 3">
    <name type="scientific">Terricaulis silvestris</name>
    <dbReference type="NCBI Taxonomy" id="2686094"/>
    <lineage>
        <taxon>Bacteria</taxon>
        <taxon>Pseudomonadati</taxon>
        <taxon>Pseudomonadota</taxon>
        <taxon>Alphaproteobacteria</taxon>
        <taxon>Caulobacterales</taxon>
        <taxon>Caulobacteraceae</taxon>
        <taxon>Terricaulis</taxon>
    </lineage>
</organism>
<evidence type="ECO:0000313" key="3">
    <source>
        <dbReference type="Proteomes" id="UP000431269"/>
    </source>
</evidence>
<dbReference type="KEGG" id="tsv:DSM104635_01708"/>
<dbReference type="Proteomes" id="UP000431269">
    <property type="component" value="Chromosome"/>
</dbReference>
<dbReference type="NCBIfam" id="NF045541">
    <property type="entry name" value="scaf_prot_MCP2"/>
    <property type="match status" value="1"/>
</dbReference>
<feature type="region of interest" description="Disordered" evidence="1">
    <location>
        <begin position="150"/>
        <end position="176"/>
    </location>
</feature>
<dbReference type="GO" id="GO:0008233">
    <property type="term" value="F:peptidase activity"/>
    <property type="evidence" value="ECO:0007669"/>
    <property type="project" value="UniProtKB-KW"/>
</dbReference>
<evidence type="ECO:0000256" key="1">
    <source>
        <dbReference type="SAM" id="MobiDB-lite"/>
    </source>
</evidence>
<feature type="compositionally biased region" description="Basic residues" evidence="1">
    <location>
        <begin position="155"/>
        <end position="166"/>
    </location>
</feature>
<reference evidence="3" key="1">
    <citation type="submission" date="2019-12" db="EMBL/GenBank/DDBJ databases">
        <title>Complete genome of Terracaulis silvestris 0127_4.</title>
        <authorList>
            <person name="Vieira S."/>
            <person name="Riedel T."/>
            <person name="Sproer C."/>
            <person name="Pascual J."/>
            <person name="Boedeker C."/>
            <person name="Overmann J."/>
        </authorList>
    </citation>
    <scope>NUCLEOTIDE SEQUENCE [LARGE SCALE GENOMIC DNA]</scope>
    <source>
        <strain evidence="3">0127_4</strain>
    </source>
</reference>
<sequence length="610" mass="65992">MRNQLMLRAAALAPTTYDAKTRTIEVVLSTGAAVARYGYVEKLDINGADLRGIVGAPVLDTHNQGSTRAVLGVIEKAWKVDGEIRARLRLSARDDVAGTVRDIAEGIIRNLSIGYSVSRWADSTNSKGERTRTALAWRILEASFCSIGADPGARTRSHPMKTKTKKGAASSAPPQDDVIDDQIIEREEPTVAETRAEIRTIIKRAGGTAEQADDLIDQEATVEQARAAAYEIMTARTSNTPRVRIVGSNEAPQAIMQRRQDALYARVTGAAPKPEEREFYNTRLVDHARAMLAERGVPVVGLSEFDIITRAHTTSDFPELLTGTGNRILLEQFQAAQSPLIQLGRTATAPDFRPLNRLRISEMGALQPLGGENSELKNISRSEIADAYSIESFGGIFALSFKAQQNDDLSAFADFGRAAGQAVAQYQRAVIVDLIEGNPNMGEDNQPLFSAAHNNNMDPSRILTAGGALTPLEDARLAMRIQKGLDGVTPLNLAPKFLVVGAELETEAQRAMSLVYAAQASDVNVFAGSLELLVESALDPVNWFLFANPSAAPVFEHSWLQGFSGPQLASQENFRTLARDYRVVAHWGAGLLPGGWRGAVANFATNDSNS</sequence>
<dbReference type="RefSeq" id="WP_158765777.1">
    <property type="nucleotide sequence ID" value="NZ_CP047045.1"/>
</dbReference>
<gene>
    <name evidence="2" type="ORF">DSM104635_01708</name>
</gene>
<name>A0A6I6MIF6_9CAUL</name>
<evidence type="ECO:0000313" key="2">
    <source>
        <dbReference type="EMBL" id="QGZ94875.1"/>
    </source>
</evidence>
<accession>A0A6I6MIF6</accession>
<dbReference type="AlphaFoldDB" id="A0A6I6MIF6"/>
<dbReference type="GO" id="GO:0006508">
    <property type="term" value="P:proteolysis"/>
    <property type="evidence" value="ECO:0007669"/>
    <property type="project" value="UniProtKB-KW"/>
</dbReference>
<proteinExistence type="predicted"/>
<protein>
    <submittedName>
        <fullName evidence="2">Caudovirus prohead protease</fullName>
    </submittedName>
</protein>